<dbReference type="Proteomes" id="UP000045706">
    <property type="component" value="Unassembled WGS sequence"/>
</dbReference>
<accession>A0A0G4NR80</accession>
<dbReference type="EMBL" id="CVQI01038130">
    <property type="protein sequence ID" value="CRK48950.1"/>
    <property type="molecule type" value="Genomic_DNA"/>
</dbReference>
<feature type="non-terminal residue" evidence="2">
    <location>
        <position position="1"/>
    </location>
</feature>
<sequence length="45" mass="5142">LPRPHPSLPRCRPRCSSARHSCTSTRRTGRPPWSCSTSRRRRPSG</sequence>
<reference evidence="3" key="1">
    <citation type="submission" date="2015-05" db="EMBL/GenBank/DDBJ databases">
        <authorList>
            <person name="Fogelqvist Johan"/>
        </authorList>
    </citation>
    <scope>NUCLEOTIDE SEQUENCE [LARGE SCALE GENOMIC DNA]</scope>
</reference>
<dbReference type="AlphaFoldDB" id="A0A0G4NR80"/>
<organism evidence="2 3">
    <name type="scientific">Verticillium longisporum</name>
    <name type="common">Verticillium dahliae var. longisporum</name>
    <dbReference type="NCBI Taxonomy" id="100787"/>
    <lineage>
        <taxon>Eukaryota</taxon>
        <taxon>Fungi</taxon>
        <taxon>Dikarya</taxon>
        <taxon>Ascomycota</taxon>
        <taxon>Pezizomycotina</taxon>
        <taxon>Sordariomycetes</taxon>
        <taxon>Hypocreomycetidae</taxon>
        <taxon>Glomerellales</taxon>
        <taxon>Plectosphaerellaceae</taxon>
        <taxon>Verticillium</taxon>
    </lineage>
</organism>
<protein>
    <submittedName>
        <fullName evidence="2">Uncharacterized protein</fullName>
    </submittedName>
</protein>
<evidence type="ECO:0000313" key="3">
    <source>
        <dbReference type="Proteomes" id="UP000045706"/>
    </source>
</evidence>
<evidence type="ECO:0000313" key="2">
    <source>
        <dbReference type="EMBL" id="CRK48950.1"/>
    </source>
</evidence>
<feature type="region of interest" description="Disordered" evidence="1">
    <location>
        <begin position="1"/>
        <end position="45"/>
    </location>
</feature>
<gene>
    <name evidence="2" type="ORF">BN1723_020694</name>
</gene>
<name>A0A0G4NR80_VERLO</name>
<evidence type="ECO:0000256" key="1">
    <source>
        <dbReference type="SAM" id="MobiDB-lite"/>
    </source>
</evidence>
<proteinExistence type="predicted"/>